<organism evidence="2 3">
    <name type="scientific">Tsukamurella asaccharolytica</name>
    <dbReference type="NCBI Taxonomy" id="2592067"/>
    <lineage>
        <taxon>Bacteria</taxon>
        <taxon>Bacillati</taxon>
        <taxon>Actinomycetota</taxon>
        <taxon>Actinomycetes</taxon>
        <taxon>Mycobacteriales</taxon>
        <taxon>Tsukamurellaceae</taxon>
        <taxon>Tsukamurella</taxon>
    </lineage>
</organism>
<dbReference type="SUPFAM" id="SSF53098">
    <property type="entry name" value="Ribonuclease H-like"/>
    <property type="match status" value="1"/>
</dbReference>
<dbReference type="EMBL" id="VIGW01000008">
    <property type="protein sequence ID" value="TWS18585.1"/>
    <property type="molecule type" value="Genomic_DNA"/>
</dbReference>
<dbReference type="Gene3D" id="3.30.420.10">
    <property type="entry name" value="Ribonuclease H-like superfamily/Ribonuclease H"/>
    <property type="match status" value="1"/>
</dbReference>
<accession>A0A5C5R943</accession>
<dbReference type="AlphaFoldDB" id="A0A5C5R943"/>
<dbReference type="PROSITE" id="PS50879">
    <property type="entry name" value="RNASE_H_1"/>
    <property type="match status" value="1"/>
</dbReference>
<evidence type="ECO:0000259" key="1">
    <source>
        <dbReference type="PROSITE" id="PS50879"/>
    </source>
</evidence>
<dbReference type="GO" id="GO:0003676">
    <property type="term" value="F:nucleic acid binding"/>
    <property type="evidence" value="ECO:0007669"/>
    <property type="project" value="InterPro"/>
</dbReference>
<evidence type="ECO:0000313" key="2">
    <source>
        <dbReference type="EMBL" id="TWS18585.1"/>
    </source>
</evidence>
<proteinExistence type="predicted"/>
<dbReference type="GO" id="GO:0004523">
    <property type="term" value="F:RNA-DNA hybrid ribonuclease activity"/>
    <property type="evidence" value="ECO:0007669"/>
    <property type="project" value="InterPro"/>
</dbReference>
<dbReference type="InterPro" id="IPR036397">
    <property type="entry name" value="RNaseH_sf"/>
</dbReference>
<reference evidence="2 3" key="1">
    <citation type="submission" date="2019-06" db="EMBL/GenBank/DDBJ databases">
        <title>Tsukamurella conjunctivitidis sp. nov., Tsukamurella assacharolytica sp. nov. and Tsukamurella sputae sp. nov. isolated from patients with conjunctivitis, bacteraemia (lymphoma) and respiratory infection (sputum) in Hong Kong.</title>
        <authorList>
            <person name="Teng J.L.L."/>
            <person name="Lee H.H."/>
            <person name="Fong J.Y.H."/>
            <person name="Fok K.M.N."/>
            <person name="Lau S.K.P."/>
            <person name="Woo P.C.Y."/>
        </authorList>
    </citation>
    <scope>NUCLEOTIDE SEQUENCE [LARGE SCALE GENOMIC DNA]</scope>
    <source>
        <strain evidence="2 3">HKU71</strain>
    </source>
</reference>
<dbReference type="OrthoDB" id="4923321at2"/>
<keyword evidence="3" id="KW-1185">Reference proteome</keyword>
<dbReference type="InterPro" id="IPR012337">
    <property type="entry name" value="RNaseH-like_sf"/>
</dbReference>
<dbReference type="InterPro" id="IPR002156">
    <property type="entry name" value="RNaseH_domain"/>
</dbReference>
<gene>
    <name evidence="2" type="ORF">FK529_14820</name>
</gene>
<comment type="caution">
    <text evidence="2">The sequence shown here is derived from an EMBL/GenBank/DDBJ whole genome shotgun (WGS) entry which is preliminary data.</text>
</comment>
<protein>
    <recommendedName>
        <fullName evidence="1">RNase H type-1 domain-containing protein</fullName>
    </recommendedName>
</protein>
<dbReference type="RefSeq" id="WP_146562545.1">
    <property type="nucleotide sequence ID" value="NZ_VIGW01000008.1"/>
</dbReference>
<sequence length="214" mass="22985">MDSATAPPPDESVWRGFAGAKLHPVFWAGETSVEGYWFPNVVVRRDGDVEVPIVVASDGSIDPRGHWGAAAVSSRGDVTLKTGAGEFEVGTTELEAVILAVQLVEELEASAAVVLVDSDDALAIARNAQGKYPPARTRGIDARVRYRLEAALFGIDSVIEFQKVKAHSGHELNDAADHVAWLGRRATRGSRTVAERELSTRLETISEEVLSLAI</sequence>
<dbReference type="Pfam" id="PF00075">
    <property type="entry name" value="RNase_H"/>
    <property type="match status" value="1"/>
</dbReference>
<dbReference type="Proteomes" id="UP000317291">
    <property type="component" value="Unassembled WGS sequence"/>
</dbReference>
<evidence type="ECO:0000313" key="3">
    <source>
        <dbReference type="Proteomes" id="UP000317291"/>
    </source>
</evidence>
<name>A0A5C5R943_9ACTN</name>
<feature type="domain" description="RNase H type-1" evidence="1">
    <location>
        <begin position="49"/>
        <end position="185"/>
    </location>
</feature>